<sequence length="490" mass="55895">MKTIWLYFFLFLSCIFTVGESAAKDIQISIRNYDSTIVGQPIQIDFFNRVSLVGNWPISETKGGEIGVINKTSVINFSGREGYLRFNVPNIYMHNFDGYPIFVKEGDDVIMTLRNGIVNFEGPQAARYNCQIKLLKTHFTSRVFNMKGNIDSAYLGIIMEDYDLYKSKLLRILNQFKNRIDSHDFDIIQRNVIWEIELMRISFIRNSAMMSPSDDEKIICFKFLKSFLRSGFLKMPDKVDLFSYSFYDYLLKKEMLLAEISGFESGTGAHFETLYSNIVNNYVGVLKDRVLAGSILGFVPFRDTTDFYRDKALKVILDPFSKDILTRSQIVFGAGMPAFEFRLQDTTGHFFSLSDFRGKIVVVDFFFKGCTGCAHLATGMDEVVPRFKGDSNIVFISISVDKTMSTFKSSVRSGIYTNPVSINLYTNGKGEDHEIVKYYAISGYPFLMVIDSEGKIMDCNPPYPNFGEGFTQKFIDILNSSLKKLELSKS</sequence>
<organism evidence="3 4">
    <name type="scientific">Chitinophaga arvensicola</name>
    <dbReference type="NCBI Taxonomy" id="29529"/>
    <lineage>
        <taxon>Bacteria</taxon>
        <taxon>Pseudomonadati</taxon>
        <taxon>Bacteroidota</taxon>
        <taxon>Chitinophagia</taxon>
        <taxon>Chitinophagales</taxon>
        <taxon>Chitinophagaceae</taxon>
        <taxon>Chitinophaga</taxon>
    </lineage>
</organism>
<dbReference type="RefSeq" id="WP_089897994.1">
    <property type="nucleotide sequence ID" value="NZ_FOJG01000002.1"/>
</dbReference>
<dbReference type="InterPro" id="IPR036249">
    <property type="entry name" value="Thioredoxin-like_sf"/>
</dbReference>
<dbReference type="PANTHER" id="PTHR42852:SF13">
    <property type="entry name" value="PROTEIN DIPZ"/>
    <property type="match status" value="1"/>
</dbReference>
<feature type="domain" description="Thioredoxin" evidence="2">
    <location>
        <begin position="332"/>
        <end position="483"/>
    </location>
</feature>
<feature type="chain" id="PRO_5011749835" evidence="1">
    <location>
        <begin position="24"/>
        <end position="490"/>
    </location>
</feature>
<dbReference type="Proteomes" id="UP000199310">
    <property type="component" value="Unassembled WGS sequence"/>
</dbReference>
<evidence type="ECO:0000313" key="3">
    <source>
        <dbReference type="EMBL" id="SEW51595.1"/>
    </source>
</evidence>
<dbReference type="SUPFAM" id="SSF52833">
    <property type="entry name" value="Thioredoxin-like"/>
    <property type="match status" value="1"/>
</dbReference>
<evidence type="ECO:0000256" key="1">
    <source>
        <dbReference type="SAM" id="SignalP"/>
    </source>
</evidence>
<keyword evidence="1" id="KW-0732">Signal</keyword>
<dbReference type="CDD" id="cd02966">
    <property type="entry name" value="TlpA_like_family"/>
    <property type="match status" value="1"/>
</dbReference>
<dbReference type="PANTHER" id="PTHR42852">
    <property type="entry name" value="THIOL:DISULFIDE INTERCHANGE PROTEIN DSBE"/>
    <property type="match status" value="1"/>
</dbReference>
<evidence type="ECO:0000313" key="4">
    <source>
        <dbReference type="Proteomes" id="UP000199310"/>
    </source>
</evidence>
<keyword evidence="4" id="KW-1185">Reference proteome</keyword>
<dbReference type="EMBL" id="FOJG01000002">
    <property type="protein sequence ID" value="SEW51595.1"/>
    <property type="molecule type" value="Genomic_DNA"/>
</dbReference>
<dbReference type="InterPro" id="IPR013766">
    <property type="entry name" value="Thioredoxin_domain"/>
</dbReference>
<gene>
    <name evidence="3" type="ORF">SAMN04488122_4355</name>
</gene>
<accession>A0A1I0S7A2</accession>
<dbReference type="Pfam" id="PF00578">
    <property type="entry name" value="AhpC-TSA"/>
    <property type="match status" value="1"/>
</dbReference>
<dbReference type="Gene3D" id="3.40.30.10">
    <property type="entry name" value="Glutaredoxin"/>
    <property type="match status" value="1"/>
</dbReference>
<dbReference type="AlphaFoldDB" id="A0A1I0S7A2"/>
<proteinExistence type="predicted"/>
<name>A0A1I0S7A2_9BACT</name>
<dbReference type="InterPro" id="IPR050553">
    <property type="entry name" value="Thioredoxin_ResA/DsbE_sf"/>
</dbReference>
<feature type="signal peptide" evidence="1">
    <location>
        <begin position="1"/>
        <end position="23"/>
    </location>
</feature>
<reference evidence="4" key="1">
    <citation type="submission" date="2016-10" db="EMBL/GenBank/DDBJ databases">
        <authorList>
            <person name="Varghese N."/>
            <person name="Submissions S."/>
        </authorList>
    </citation>
    <scope>NUCLEOTIDE SEQUENCE [LARGE SCALE GENOMIC DNA]</scope>
    <source>
        <strain evidence="4">DSM 3695</strain>
    </source>
</reference>
<dbReference type="STRING" id="29529.SAMN04488122_4355"/>
<dbReference type="InterPro" id="IPR000866">
    <property type="entry name" value="AhpC/TSA"/>
</dbReference>
<dbReference type="PROSITE" id="PS51352">
    <property type="entry name" value="THIOREDOXIN_2"/>
    <property type="match status" value="1"/>
</dbReference>
<evidence type="ECO:0000259" key="2">
    <source>
        <dbReference type="PROSITE" id="PS51352"/>
    </source>
</evidence>
<dbReference type="OrthoDB" id="983020at2"/>
<protein>
    <submittedName>
        <fullName evidence="3">Peroxiredoxin</fullName>
    </submittedName>
</protein>